<keyword evidence="1" id="KW-0378">Hydrolase</keyword>
<dbReference type="Proteomes" id="UP000570517">
    <property type="component" value="Unassembled WGS sequence"/>
</dbReference>
<dbReference type="GO" id="GO:0004519">
    <property type="term" value="F:endonuclease activity"/>
    <property type="evidence" value="ECO:0007669"/>
    <property type="project" value="UniProtKB-KW"/>
</dbReference>
<evidence type="ECO:0000313" key="1">
    <source>
        <dbReference type="EMBL" id="NVN50330.1"/>
    </source>
</evidence>
<dbReference type="Gene3D" id="3.40.960.10">
    <property type="entry name" value="VSR Endonuclease"/>
    <property type="match status" value="1"/>
</dbReference>
<keyword evidence="1" id="KW-0540">Nuclease</keyword>
<comment type="caution">
    <text evidence="1">The sequence shown here is derived from an EMBL/GenBank/DDBJ whole genome shotgun (WGS) entry which is preliminary data.</text>
</comment>
<dbReference type="EMBL" id="JABFYL010000023">
    <property type="protein sequence ID" value="NVN50330.1"/>
    <property type="molecule type" value="Genomic_DNA"/>
</dbReference>
<organism evidence="1 2">
    <name type="scientific">Mycolicibacterium hippocampi</name>
    <dbReference type="NCBI Taxonomy" id="659824"/>
    <lineage>
        <taxon>Bacteria</taxon>
        <taxon>Bacillati</taxon>
        <taxon>Actinomycetota</taxon>
        <taxon>Actinomycetes</taxon>
        <taxon>Mycobacteriales</taxon>
        <taxon>Mycobacteriaceae</taxon>
        <taxon>Mycolicibacterium</taxon>
    </lineage>
</organism>
<protein>
    <submittedName>
        <fullName evidence="1">Very-short-patch mismatch repair endonuclease (G-T specific)</fullName>
    </submittedName>
</protein>
<keyword evidence="1" id="KW-0255">Endonuclease</keyword>
<name>A0A850PQD5_9MYCO</name>
<dbReference type="AlphaFoldDB" id="A0A850PQD5"/>
<keyword evidence="2" id="KW-1185">Reference proteome</keyword>
<proteinExistence type="predicted"/>
<gene>
    <name evidence="1" type="ORF">HLY00_1498</name>
</gene>
<reference evidence="1 2" key="1">
    <citation type="submission" date="2020-05" db="EMBL/GenBank/DDBJ databases">
        <title>Draft genome sequence of Mycobacterium hippocampi DL, isolated from European seabass, Dicentrarchus labrax, reared in fish farms.</title>
        <authorList>
            <person name="Stathopoulou P."/>
            <person name="Asimakis E."/>
            <person name="Tzokas K."/>
            <person name="Batargias C."/>
            <person name="Tsiamis G."/>
        </authorList>
    </citation>
    <scope>NUCLEOTIDE SEQUENCE [LARGE SCALE GENOMIC DNA]</scope>
    <source>
        <strain evidence="1 2">DL</strain>
    </source>
</reference>
<sequence>MFTRRKIVVFIDGCFWHGCPEHATSPVNNAEWWRMKLAANVERDRRNTRALEEIGWTVLRVWEHEALDEAVARITATLRL</sequence>
<dbReference type="SUPFAM" id="SSF52980">
    <property type="entry name" value="Restriction endonuclease-like"/>
    <property type="match status" value="1"/>
</dbReference>
<evidence type="ECO:0000313" key="2">
    <source>
        <dbReference type="Proteomes" id="UP000570517"/>
    </source>
</evidence>
<dbReference type="InterPro" id="IPR011335">
    <property type="entry name" value="Restrct_endonuc-II-like"/>
</dbReference>
<accession>A0A850PQD5</accession>